<evidence type="ECO:0000256" key="1">
    <source>
        <dbReference type="ARBA" id="ARBA00008779"/>
    </source>
</evidence>
<dbReference type="Gene3D" id="3.30.1120.10">
    <property type="match status" value="1"/>
</dbReference>
<dbReference type="InterPro" id="IPR024607">
    <property type="entry name" value="Sulfatase_CS"/>
</dbReference>
<evidence type="ECO:0000259" key="5">
    <source>
        <dbReference type="Pfam" id="PF00884"/>
    </source>
</evidence>
<keyword evidence="3 6" id="KW-0378">Hydrolase</keyword>
<dbReference type="InterPro" id="IPR017850">
    <property type="entry name" value="Alkaline_phosphatase_core_sf"/>
</dbReference>
<name>A0A1X7AAF1_9RHOB</name>
<evidence type="ECO:0000256" key="4">
    <source>
        <dbReference type="ARBA" id="ARBA00022837"/>
    </source>
</evidence>
<accession>A0A1X7AAF1</accession>
<comment type="similarity">
    <text evidence="1">Belongs to the sulfatase family.</text>
</comment>
<proteinExistence type="inferred from homology"/>
<dbReference type="InterPro" id="IPR000917">
    <property type="entry name" value="Sulfatase_N"/>
</dbReference>
<dbReference type="PROSITE" id="PS00523">
    <property type="entry name" value="SULFATASE_1"/>
    <property type="match status" value="1"/>
</dbReference>
<organism evidence="6 7">
    <name type="scientific">Pseudooceanicola marinus</name>
    <dbReference type="NCBI Taxonomy" id="396013"/>
    <lineage>
        <taxon>Bacteria</taxon>
        <taxon>Pseudomonadati</taxon>
        <taxon>Pseudomonadota</taxon>
        <taxon>Alphaproteobacteria</taxon>
        <taxon>Rhodobacterales</taxon>
        <taxon>Paracoccaceae</taxon>
        <taxon>Pseudooceanicola</taxon>
    </lineage>
</organism>
<reference evidence="6 7" key="1">
    <citation type="submission" date="2017-03" db="EMBL/GenBank/DDBJ databases">
        <authorList>
            <person name="Afonso C.L."/>
            <person name="Miller P.J."/>
            <person name="Scott M.A."/>
            <person name="Spackman E."/>
            <person name="Goraichik I."/>
            <person name="Dimitrov K.M."/>
            <person name="Suarez D.L."/>
            <person name="Swayne D.E."/>
        </authorList>
    </citation>
    <scope>NUCLEOTIDE SEQUENCE [LARGE SCALE GENOMIC DNA]</scope>
    <source>
        <strain evidence="6 7">CECT 7751</strain>
    </source>
</reference>
<feature type="domain" description="Sulfatase N-terminal" evidence="5">
    <location>
        <begin position="18"/>
        <end position="431"/>
    </location>
</feature>
<dbReference type="RefSeq" id="WP_085890106.1">
    <property type="nucleotide sequence ID" value="NZ_FWFN01000011.1"/>
</dbReference>
<dbReference type="GO" id="GO:0004065">
    <property type="term" value="F:arylsulfatase activity"/>
    <property type="evidence" value="ECO:0007669"/>
    <property type="project" value="UniProtKB-EC"/>
</dbReference>
<evidence type="ECO:0000256" key="3">
    <source>
        <dbReference type="ARBA" id="ARBA00022801"/>
    </source>
</evidence>
<dbReference type="PANTHER" id="PTHR42693:SF43">
    <property type="entry name" value="BLL2667 PROTEIN"/>
    <property type="match status" value="1"/>
</dbReference>
<keyword evidence="2" id="KW-0479">Metal-binding</keyword>
<dbReference type="Proteomes" id="UP000193963">
    <property type="component" value="Unassembled WGS sequence"/>
</dbReference>
<dbReference type="PANTHER" id="PTHR42693">
    <property type="entry name" value="ARYLSULFATASE FAMILY MEMBER"/>
    <property type="match status" value="1"/>
</dbReference>
<keyword evidence="4" id="KW-0106">Calcium</keyword>
<sequence length="732" mass="80611">MQFPQGFPQPATAPEGAPNILLIMTDDVGFGATSPFGGPVPTPCFDRLAEQGLRYNRFHTTAMCSPTRASLLTGRNPHNVNAGVIAEAAYGSRGYTSVLPEGAGTIGQVLSANGYDTAWLGKNHNTPLWEATSLGPFDRWPNGYGFDYFYGFMGGATDQFRPGLVENRNIVEPPEDDPDYILDRDLADKALSWLRRQNTLAPDRPFLMYMAPGTAHSPHQAPKEWIDRFRGRFDDGWDALREETFERQRAMGIIPPEAQLTPRPDRIPAWDSFTAEEQRLFARMMETAAGMLAHWDHQLSRVIDHLDETGQLDNTLVIYIQGDNGASGEGGLTGTTNELGRFNGLAAGLDHMLAHIDDIGGPDSFCNYPVGWAWAMNTPFQWTKQVASHFGGTRNGMVVSWPARIEGGGAVRSQFHHVIDIAPTIYEAAGITPPDRLKGVDQMPIDGVSMVYSFSSDRAEGTRSGQYFELGGHRAYYLDGWIGSTYPDAVPWQKPSTLPAEAWRWELYDLTSDYSQYEDLAEKHPEKLAEIKDRFAEACREFHVGTVRSSPQYGVLQPKPGHFRDRNQFTYFPSGRRLVGSEFPDFRNRSWRVRAVCDFAEDATGVIIVQGGWVGGWALYVHDGQLCAAYRASDAPGHHTTVRGEAAPAAGLHEVVLDFRYDGEGVGQGGQLTLSLDGEEVASARIPATIGRRMSGTEGASIGFARGTPVIAELDGRAVFNGRIERIDVAVE</sequence>
<dbReference type="OrthoDB" id="9803751at2"/>
<dbReference type="Pfam" id="PF00884">
    <property type="entry name" value="Sulfatase"/>
    <property type="match status" value="1"/>
</dbReference>
<keyword evidence="7" id="KW-1185">Reference proteome</keyword>
<evidence type="ECO:0000313" key="6">
    <source>
        <dbReference type="EMBL" id="SLN73937.1"/>
    </source>
</evidence>
<dbReference type="Gene3D" id="3.40.720.10">
    <property type="entry name" value="Alkaline Phosphatase, subunit A"/>
    <property type="match status" value="1"/>
</dbReference>
<dbReference type="SUPFAM" id="SSF53649">
    <property type="entry name" value="Alkaline phosphatase-like"/>
    <property type="match status" value="1"/>
</dbReference>
<evidence type="ECO:0000313" key="7">
    <source>
        <dbReference type="Proteomes" id="UP000193963"/>
    </source>
</evidence>
<dbReference type="EC" id="3.1.6.1" evidence="6"/>
<evidence type="ECO:0000256" key="2">
    <source>
        <dbReference type="ARBA" id="ARBA00022723"/>
    </source>
</evidence>
<protein>
    <submittedName>
        <fullName evidence="6">Arylsulfatase</fullName>
        <ecNumber evidence="6">3.1.6.1</ecNumber>
    </submittedName>
</protein>
<dbReference type="CDD" id="cd16025">
    <property type="entry name" value="PAS_like"/>
    <property type="match status" value="1"/>
</dbReference>
<dbReference type="EMBL" id="FWFN01000011">
    <property type="protein sequence ID" value="SLN73937.1"/>
    <property type="molecule type" value="Genomic_DNA"/>
</dbReference>
<dbReference type="InterPro" id="IPR050738">
    <property type="entry name" value="Sulfatase"/>
</dbReference>
<dbReference type="AlphaFoldDB" id="A0A1X7AAF1"/>
<gene>
    <name evidence="6" type="primary">atsA_3</name>
    <name evidence="6" type="ORF">PSM7751_04095</name>
</gene>
<dbReference type="GO" id="GO:0046872">
    <property type="term" value="F:metal ion binding"/>
    <property type="evidence" value="ECO:0007669"/>
    <property type="project" value="UniProtKB-KW"/>
</dbReference>